<accession>A0A9D2ECV3</accession>
<feature type="region of interest" description="Disordered" evidence="2">
    <location>
        <begin position="151"/>
        <end position="181"/>
    </location>
</feature>
<organism evidence="3 4">
    <name type="scientific">Candidatus Ruania gallistercoris</name>
    <dbReference type="NCBI Taxonomy" id="2838746"/>
    <lineage>
        <taxon>Bacteria</taxon>
        <taxon>Bacillati</taxon>
        <taxon>Actinomycetota</taxon>
        <taxon>Actinomycetes</taxon>
        <taxon>Micrococcales</taxon>
        <taxon>Ruaniaceae</taxon>
        <taxon>Ruania</taxon>
    </lineage>
</organism>
<evidence type="ECO:0000256" key="1">
    <source>
        <dbReference type="SAM" id="Coils"/>
    </source>
</evidence>
<evidence type="ECO:0008006" key="5">
    <source>
        <dbReference type="Google" id="ProtNLM"/>
    </source>
</evidence>
<name>A0A9D2ECV3_9MICO</name>
<evidence type="ECO:0000313" key="4">
    <source>
        <dbReference type="Proteomes" id="UP000824037"/>
    </source>
</evidence>
<feature type="compositionally biased region" description="Basic and acidic residues" evidence="2">
    <location>
        <begin position="151"/>
        <end position="160"/>
    </location>
</feature>
<evidence type="ECO:0000313" key="3">
    <source>
        <dbReference type="EMBL" id="HIZ34826.1"/>
    </source>
</evidence>
<dbReference type="AlphaFoldDB" id="A0A9D2ECV3"/>
<feature type="coiled-coil region" evidence="1">
    <location>
        <begin position="73"/>
        <end position="121"/>
    </location>
</feature>
<proteinExistence type="predicted"/>
<feature type="compositionally biased region" description="Basic and acidic residues" evidence="2">
    <location>
        <begin position="170"/>
        <end position="181"/>
    </location>
</feature>
<keyword evidence="1" id="KW-0175">Coiled coil</keyword>
<dbReference type="Proteomes" id="UP000824037">
    <property type="component" value="Unassembled WGS sequence"/>
</dbReference>
<dbReference type="EMBL" id="DXBY01000059">
    <property type="protein sequence ID" value="HIZ34826.1"/>
    <property type="molecule type" value="Genomic_DNA"/>
</dbReference>
<comment type="caution">
    <text evidence="3">The sequence shown here is derived from an EMBL/GenBank/DDBJ whole genome shotgun (WGS) entry which is preliminary data.</text>
</comment>
<evidence type="ECO:0000256" key="2">
    <source>
        <dbReference type="SAM" id="MobiDB-lite"/>
    </source>
</evidence>
<protein>
    <recommendedName>
        <fullName evidence="5">ATPase</fullName>
    </recommendedName>
</protein>
<sequence>MTEDGQGESLVAILDELADLVASARSMPMSASVLVNRAEAMELIESAKSVLPSQITRAQGVVADADAVLGRARLEASELVERAQERAEELVSAESVVAQAQARAEEIVADAQASADKLAREADDYCDRQLAQFEIDLNAINSQVAAGRARLLERTRHRPEAPAPAAGRGGDARAESPEEPE</sequence>
<reference evidence="3" key="2">
    <citation type="submission" date="2021-04" db="EMBL/GenBank/DDBJ databases">
        <authorList>
            <person name="Gilroy R."/>
        </authorList>
    </citation>
    <scope>NUCLEOTIDE SEQUENCE</scope>
    <source>
        <strain evidence="3">ChiGjej4B4-7305</strain>
    </source>
</reference>
<reference evidence="3" key="1">
    <citation type="journal article" date="2021" name="PeerJ">
        <title>Extensive microbial diversity within the chicken gut microbiome revealed by metagenomics and culture.</title>
        <authorList>
            <person name="Gilroy R."/>
            <person name="Ravi A."/>
            <person name="Getino M."/>
            <person name="Pursley I."/>
            <person name="Horton D.L."/>
            <person name="Alikhan N.F."/>
            <person name="Baker D."/>
            <person name="Gharbi K."/>
            <person name="Hall N."/>
            <person name="Watson M."/>
            <person name="Adriaenssens E.M."/>
            <person name="Foster-Nyarko E."/>
            <person name="Jarju S."/>
            <person name="Secka A."/>
            <person name="Antonio M."/>
            <person name="Oren A."/>
            <person name="Chaudhuri R.R."/>
            <person name="La Ragione R."/>
            <person name="Hildebrand F."/>
            <person name="Pallen M.J."/>
        </authorList>
    </citation>
    <scope>NUCLEOTIDE SEQUENCE</scope>
    <source>
        <strain evidence="3">ChiGjej4B4-7305</strain>
    </source>
</reference>
<gene>
    <name evidence="3" type="ORF">H9815_03530</name>
</gene>